<dbReference type="Proteomes" id="UP001189429">
    <property type="component" value="Unassembled WGS sequence"/>
</dbReference>
<dbReference type="InterPro" id="IPR036526">
    <property type="entry name" value="C-N_Hydrolase_sf"/>
</dbReference>
<feature type="compositionally biased region" description="Basic and acidic residues" evidence="1">
    <location>
        <begin position="168"/>
        <end position="180"/>
    </location>
</feature>
<dbReference type="Gene3D" id="3.60.110.10">
    <property type="entry name" value="Carbon-nitrogen hydrolase"/>
    <property type="match status" value="1"/>
</dbReference>
<organism evidence="3 4">
    <name type="scientific">Prorocentrum cordatum</name>
    <dbReference type="NCBI Taxonomy" id="2364126"/>
    <lineage>
        <taxon>Eukaryota</taxon>
        <taxon>Sar</taxon>
        <taxon>Alveolata</taxon>
        <taxon>Dinophyceae</taxon>
        <taxon>Prorocentrales</taxon>
        <taxon>Prorocentraceae</taxon>
        <taxon>Prorocentrum</taxon>
    </lineage>
</organism>
<sequence length="180" mass="20245">MFMQFVLPPSGGEALTPSRPLIADGPPPPRTVRICFRGPIADLWEMYRRYQVDGFPPPNVAPQALPYTEPNAATRIVPARAMENRMFVAYCNYPCVLRVDREYFCGHSNVSGPDAEFLAGPCDWAHEGLLFCSVGWDENLRWLADETPYLRDRRPDFYRSQGLCQAGRDPHGEAPGKKVG</sequence>
<evidence type="ECO:0000256" key="1">
    <source>
        <dbReference type="SAM" id="MobiDB-lite"/>
    </source>
</evidence>
<feature type="region of interest" description="Disordered" evidence="1">
    <location>
        <begin position="161"/>
        <end position="180"/>
    </location>
</feature>
<name>A0ABN9T305_9DINO</name>
<evidence type="ECO:0000259" key="2">
    <source>
        <dbReference type="PROSITE" id="PS50263"/>
    </source>
</evidence>
<reference evidence="3" key="1">
    <citation type="submission" date="2023-10" db="EMBL/GenBank/DDBJ databases">
        <authorList>
            <person name="Chen Y."/>
            <person name="Shah S."/>
            <person name="Dougan E. K."/>
            <person name="Thang M."/>
            <person name="Chan C."/>
        </authorList>
    </citation>
    <scope>NUCLEOTIDE SEQUENCE [LARGE SCALE GENOMIC DNA]</scope>
</reference>
<feature type="domain" description="CN hydrolase" evidence="2">
    <location>
        <begin position="1"/>
        <end position="136"/>
    </location>
</feature>
<dbReference type="PROSITE" id="PS50263">
    <property type="entry name" value="CN_HYDROLASE"/>
    <property type="match status" value="1"/>
</dbReference>
<evidence type="ECO:0000313" key="3">
    <source>
        <dbReference type="EMBL" id="CAK0839370.1"/>
    </source>
</evidence>
<comment type="caution">
    <text evidence="3">The sequence shown here is derived from an EMBL/GenBank/DDBJ whole genome shotgun (WGS) entry which is preliminary data.</text>
</comment>
<dbReference type="Pfam" id="PF00795">
    <property type="entry name" value="CN_hydrolase"/>
    <property type="match status" value="1"/>
</dbReference>
<dbReference type="SUPFAM" id="SSF56317">
    <property type="entry name" value="Carbon-nitrogen hydrolase"/>
    <property type="match status" value="1"/>
</dbReference>
<proteinExistence type="predicted"/>
<protein>
    <recommendedName>
        <fullName evidence="2">CN hydrolase domain-containing protein</fullName>
    </recommendedName>
</protein>
<keyword evidence="4" id="KW-1185">Reference proteome</keyword>
<dbReference type="EMBL" id="CAUYUJ010014285">
    <property type="protein sequence ID" value="CAK0839370.1"/>
    <property type="molecule type" value="Genomic_DNA"/>
</dbReference>
<accession>A0ABN9T305</accession>
<evidence type="ECO:0000313" key="4">
    <source>
        <dbReference type="Proteomes" id="UP001189429"/>
    </source>
</evidence>
<gene>
    <name evidence="3" type="ORF">PCOR1329_LOCUS35053</name>
</gene>
<dbReference type="InterPro" id="IPR003010">
    <property type="entry name" value="C-N_Hydrolase"/>
</dbReference>